<protein>
    <submittedName>
        <fullName evidence="1">Uncharacterized protein</fullName>
    </submittedName>
</protein>
<reference evidence="1 2" key="1">
    <citation type="submission" date="2020-08" db="EMBL/GenBank/DDBJ databases">
        <title>Genomic Encyclopedia of Type Strains, Phase III (KMG-III): the genomes of soil and plant-associated and newly described type strains.</title>
        <authorList>
            <person name="Whitman W."/>
        </authorList>
    </citation>
    <scope>NUCLEOTIDE SEQUENCE [LARGE SCALE GENOMIC DNA]</scope>
    <source>
        <strain evidence="1 2">CECT 3313</strain>
    </source>
</reference>
<evidence type="ECO:0000313" key="1">
    <source>
        <dbReference type="EMBL" id="MBB5926865.1"/>
    </source>
</evidence>
<proteinExistence type="predicted"/>
<comment type="caution">
    <text evidence="1">The sequence shown here is derived from an EMBL/GenBank/DDBJ whole genome shotgun (WGS) entry which is preliminary data.</text>
</comment>
<accession>A0A7W9UPZ5</accession>
<dbReference type="RefSeq" id="WP_225817346.1">
    <property type="nucleotide sequence ID" value="NZ_JACHJK010000003.1"/>
</dbReference>
<gene>
    <name evidence="1" type="ORF">FHS34_002321</name>
</gene>
<sequence length="151" mass="17351">MDVRVSRHAEFVAGPEIVRGRTRGVPEEQYRLRERGAMVMWIRTYDEARDLWQHFEGDEAGSVLRQVDLRGDDGTPVLAASLEEILRLQERADIPTVSRYEQRYGRVFEGRITGWEKALGADAISAEEFERVWLDARRTLGVTPPPPNTDR</sequence>
<organism evidence="1 2">
    <name type="scientific">Streptomyces echinatus</name>
    <dbReference type="NCBI Taxonomy" id="67293"/>
    <lineage>
        <taxon>Bacteria</taxon>
        <taxon>Bacillati</taxon>
        <taxon>Actinomycetota</taxon>
        <taxon>Actinomycetes</taxon>
        <taxon>Kitasatosporales</taxon>
        <taxon>Streptomycetaceae</taxon>
        <taxon>Streptomyces</taxon>
    </lineage>
</organism>
<dbReference type="AlphaFoldDB" id="A0A7W9UPZ5"/>
<dbReference type="EMBL" id="JACHJK010000003">
    <property type="protein sequence ID" value="MBB5926865.1"/>
    <property type="molecule type" value="Genomic_DNA"/>
</dbReference>
<evidence type="ECO:0000313" key="2">
    <source>
        <dbReference type="Proteomes" id="UP000585836"/>
    </source>
</evidence>
<dbReference type="Proteomes" id="UP000585836">
    <property type="component" value="Unassembled WGS sequence"/>
</dbReference>
<keyword evidence="2" id="KW-1185">Reference proteome</keyword>
<name>A0A7W9UPZ5_9ACTN</name>